<keyword evidence="2" id="KW-1185">Reference proteome</keyword>
<accession>A0A8X6NMD7</accession>
<sequence>MADYMCPEFADMHLGGLPNRPWTSVPLVVAELDVLHMVVWNILHTTKMYPFYIQMVQPFNEDDYPSLEQLVCWMCDVTKHYNPQFSAAILFTNKASVTLEGVLPAISSVVNDLITDNDDISFQGERKVTITFTSDSKKPVMR</sequence>
<gene>
    <name evidence="1" type="ORF">NPIL_159911</name>
</gene>
<evidence type="ECO:0000313" key="1">
    <source>
        <dbReference type="EMBL" id="GFT23349.1"/>
    </source>
</evidence>
<dbReference type="Proteomes" id="UP000887013">
    <property type="component" value="Unassembled WGS sequence"/>
</dbReference>
<protein>
    <submittedName>
        <fullName evidence="1">Uncharacterized protein</fullName>
    </submittedName>
</protein>
<organism evidence="1 2">
    <name type="scientific">Nephila pilipes</name>
    <name type="common">Giant wood spider</name>
    <name type="synonym">Nephila maculata</name>
    <dbReference type="NCBI Taxonomy" id="299642"/>
    <lineage>
        <taxon>Eukaryota</taxon>
        <taxon>Metazoa</taxon>
        <taxon>Ecdysozoa</taxon>
        <taxon>Arthropoda</taxon>
        <taxon>Chelicerata</taxon>
        <taxon>Arachnida</taxon>
        <taxon>Araneae</taxon>
        <taxon>Araneomorphae</taxon>
        <taxon>Entelegynae</taxon>
        <taxon>Araneoidea</taxon>
        <taxon>Nephilidae</taxon>
        <taxon>Nephila</taxon>
    </lineage>
</organism>
<dbReference type="AlphaFoldDB" id="A0A8X6NMD7"/>
<reference evidence="1" key="1">
    <citation type="submission" date="2020-08" db="EMBL/GenBank/DDBJ databases">
        <title>Multicomponent nature underlies the extraordinary mechanical properties of spider dragline silk.</title>
        <authorList>
            <person name="Kono N."/>
            <person name="Nakamura H."/>
            <person name="Mori M."/>
            <person name="Yoshida Y."/>
            <person name="Ohtoshi R."/>
            <person name="Malay A.D."/>
            <person name="Moran D.A.P."/>
            <person name="Tomita M."/>
            <person name="Numata K."/>
            <person name="Arakawa K."/>
        </authorList>
    </citation>
    <scope>NUCLEOTIDE SEQUENCE</scope>
</reference>
<proteinExistence type="predicted"/>
<evidence type="ECO:0000313" key="2">
    <source>
        <dbReference type="Proteomes" id="UP000887013"/>
    </source>
</evidence>
<name>A0A8X6NMD7_NEPPI</name>
<comment type="caution">
    <text evidence="1">The sequence shown here is derived from an EMBL/GenBank/DDBJ whole genome shotgun (WGS) entry which is preliminary data.</text>
</comment>
<dbReference type="EMBL" id="BMAW01011354">
    <property type="protein sequence ID" value="GFT23349.1"/>
    <property type="molecule type" value="Genomic_DNA"/>
</dbReference>